<sequence length="49" mass="5412">MFLPIVRSGALVSVLDDQMDKGIAYRDAVCSDIQCKKRARACCHDVAQN</sequence>
<protein>
    <submittedName>
        <fullName evidence="1">Uncharacterized protein</fullName>
    </submittedName>
</protein>
<dbReference type="KEGG" id="pprf:DPRO_1719"/>
<organism evidence="1 2">
    <name type="scientific">Pseudodesulfovibrio profundus</name>
    <dbReference type="NCBI Taxonomy" id="57320"/>
    <lineage>
        <taxon>Bacteria</taxon>
        <taxon>Pseudomonadati</taxon>
        <taxon>Thermodesulfobacteriota</taxon>
        <taxon>Desulfovibrionia</taxon>
        <taxon>Desulfovibrionales</taxon>
        <taxon>Desulfovibrionaceae</taxon>
    </lineage>
</organism>
<keyword evidence="2" id="KW-1185">Reference proteome</keyword>
<dbReference type="Proteomes" id="UP000219215">
    <property type="component" value="Chromosome DPRO"/>
</dbReference>
<name>A0A2C8F849_9BACT</name>
<dbReference type="AlphaFoldDB" id="A0A2C8F849"/>
<proteinExistence type="predicted"/>
<evidence type="ECO:0000313" key="1">
    <source>
        <dbReference type="EMBL" id="SOB58619.1"/>
    </source>
</evidence>
<accession>A0A2C8F849</accession>
<reference evidence="2" key="1">
    <citation type="submission" date="2017-09" db="EMBL/GenBank/DDBJ databases">
        <authorList>
            <person name="Regsiter A."/>
            <person name="William W."/>
        </authorList>
    </citation>
    <scope>NUCLEOTIDE SEQUENCE [LARGE SCALE GENOMIC DNA]</scope>
    <source>
        <strain evidence="2">500-1</strain>
    </source>
</reference>
<gene>
    <name evidence="1" type="ORF">DPRO_1719</name>
</gene>
<evidence type="ECO:0000313" key="2">
    <source>
        <dbReference type="Proteomes" id="UP000219215"/>
    </source>
</evidence>
<dbReference type="EMBL" id="LT907975">
    <property type="protein sequence ID" value="SOB58619.1"/>
    <property type="molecule type" value="Genomic_DNA"/>
</dbReference>
<dbReference type="RefSeq" id="WP_157917401.1">
    <property type="nucleotide sequence ID" value="NZ_LT907975.1"/>
</dbReference>